<dbReference type="InterPro" id="IPR036691">
    <property type="entry name" value="Endo/exonu/phosph_ase_sf"/>
</dbReference>
<dbReference type="GO" id="GO:0000175">
    <property type="term" value="F:3'-5'-RNA exonuclease activity"/>
    <property type="evidence" value="ECO:0007669"/>
    <property type="project" value="TreeGrafter"/>
</dbReference>
<dbReference type="GO" id="GO:0070935">
    <property type="term" value="P:3'-UTR-mediated mRNA stabilization"/>
    <property type="evidence" value="ECO:0007669"/>
    <property type="project" value="TreeGrafter"/>
</dbReference>
<accession>A0AAV6GMU6</accession>
<keyword evidence="2" id="KW-1185">Reference proteome</keyword>
<dbReference type="Gene3D" id="3.60.10.10">
    <property type="entry name" value="Endonuclease/exonuclease/phosphatase"/>
    <property type="match status" value="1"/>
</dbReference>
<evidence type="ECO:0000313" key="2">
    <source>
        <dbReference type="Proteomes" id="UP000823561"/>
    </source>
</evidence>
<proteinExistence type="predicted"/>
<dbReference type="GO" id="GO:0003730">
    <property type="term" value="F:mRNA 3'-UTR binding"/>
    <property type="evidence" value="ECO:0007669"/>
    <property type="project" value="TreeGrafter"/>
</dbReference>
<reference evidence="1" key="1">
    <citation type="submission" date="2020-10" db="EMBL/GenBank/DDBJ databases">
        <title>Chromosome-scale genome assembly of the Allis shad, Alosa alosa.</title>
        <authorList>
            <person name="Margot Z."/>
            <person name="Christophe K."/>
            <person name="Cabau C."/>
            <person name="Louis A."/>
            <person name="Berthelot C."/>
            <person name="Parey E."/>
            <person name="Roest Crollius H."/>
            <person name="Montfort J."/>
            <person name="Robinson-Rechavi M."/>
            <person name="Bucao C."/>
            <person name="Bouchez O."/>
            <person name="Gislard M."/>
            <person name="Lluch J."/>
            <person name="Milhes M."/>
            <person name="Lampietro C."/>
            <person name="Lopez Roques C."/>
            <person name="Donnadieu C."/>
            <person name="Braasch I."/>
            <person name="Desvignes T."/>
            <person name="Postlethwait J."/>
            <person name="Bobe J."/>
            <person name="Guiguen Y."/>
        </authorList>
    </citation>
    <scope>NUCLEOTIDE SEQUENCE</scope>
    <source>
        <strain evidence="1">M-15738</strain>
        <tissue evidence="1">Blood</tissue>
    </source>
</reference>
<dbReference type="EMBL" id="JADWDJ010000008">
    <property type="protein sequence ID" value="KAG5276528.1"/>
    <property type="molecule type" value="Genomic_DNA"/>
</dbReference>
<dbReference type="PANTHER" id="PTHR12121">
    <property type="entry name" value="CARBON CATABOLITE REPRESSOR PROTEIN 4"/>
    <property type="match status" value="1"/>
</dbReference>
<dbReference type="AlphaFoldDB" id="A0AAV6GMU6"/>
<name>A0AAV6GMU6_9TELE</name>
<evidence type="ECO:0000313" key="1">
    <source>
        <dbReference type="EMBL" id="KAG5276528.1"/>
    </source>
</evidence>
<protein>
    <submittedName>
        <fullName evidence="1">Uncharacterized protein</fullName>
    </submittedName>
</protein>
<dbReference type="SUPFAM" id="SSF56219">
    <property type="entry name" value="DNase I-like"/>
    <property type="match status" value="1"/>
</dbReference>
<dbReference type="PANTHER" id="PTHR12121:SF27">
    <property type="entry name" value="PROTEIN ANGEL HOMOLOG 2"/>
    <property type="match status" value="1"/>
</dbReference>
<dbReference type="Proteomes" id="UP000823561">
    <property type="component" value="Chromosome 8"/>
</dbReference>
<gene>
    <name evidence="1" type="ORF">AALO_G00106710</name>
</gene>
<sequence length="154" mass="17585">MEDSCRVTAYLRQNVILCLQEVQEDHYETQVKPSLESLGYHCEYKKRTGNKVDGCAVVFKQASFSLVSCHPVEYFKRDIPLLDRDNVGLVLLLKPKLEKERGSLNIMGFLWARCLDRMRSVKGNAFLVCPSGPNVWELVSSANMRTLPQVSLYL</sequence>
<organism evidence="1 2">
    <name type="scientific">Alosa alosa</name>
    <name type="common">allis shad</name>
    <dbReference type="NCBI Taxonomy" id="278164"/>
    <lineage>
        <taxon>Eukaryota</taxon>
        <taxon>Metazoa</taxon>
        <taxon>Chordata</taxon>
        <taxon>Craniata</taxon>
        <taxon>Vertebrata</taxon>
        <taxon>Euteleostomi</taxon>
        <taxon>Actinopterygii</taxon>
        <taxon>Neopterygii</taxon>
        <taxon>Teleostei</taxon>
        <taxon>Clupei</taxon>
        <taxon>Clupeiformes</taxon>
        <taxon>Clupeoidei</taxon>
        <taxon>Clupeidae</taxon>
        <taxon>Alosa</taxon>
    </lineage>
</organism>
<dbReference type="InterPro" id="IPR050410">
    <property type="entry name" value="CCR4/nocturin_mRNA_transcr"/>
</dbReference>
<comment type="caution">
    <text evidence="1">The sequence shown here is derived from an EMBL/GenBank/DDBJ whole genome shotgun (WGS) entry which is preliminary data.</text>
</comment>